<proteinExistence type="predicted"/>
<evidence type="ECO:0000313" key="1">
    <source>
        <dbReference type="EMBL" id="CCO23291.1"/>
    </source>
</evidence>
<gene>
    <name evidence="1" type="ORF">DESAM_21010</name>
</gene>
<dbReference type="Proteomes" id="UP000010808">
    <property type="component" value="Chromosome"/>
</dbReference>
<sequence length="45" mass="5139">MKSRSTYVGRLFCVLERGMEGDWGNSFEPTPNKMAAAQLTIFQNR</sequence>
<keyword evidence="2" id="KW-1185">Reference proteome</keyword>
<evidence type="ECO:0000313" key="2">
    <source>
        <dbReference type="Proteomes" id="UP000010808"/>
    </source>
</evidence>
<name>L0RCI3_9BACT</name>
<protein>
    <submittedName>
        <fullName evidence="1">Uncharacterized protein</fullName>
    </submittedName>
</protein>
<accession>L0RCI3</accession>
<dbReference type="AlphaFoldDB" id="L0RCI3"/>
<organism evidence="1 2">
    <name type="scientific">Maridesulfovibrio hydrothermalis AM13 = DSM 14728</name>
    <dbReference type="NCBI Taxonomy" id="1121451"/>
    <lineage>
        <taxon>Bacteria</taxon>
        <taxon>Pseudomonadati</taxon>
        <taxon>Thermodesulfobacteriota</taxon>
        <taxon>Desulfovibrionia</taxon>
        <taxon>Desulfovibrionales</taxon>
        <taxon>Desulfovibrionaceae</taxon>
        <taxon>Maridesulfovibrio</taxon>
    </lineage>
</organism>
<dbReference type="HOGENOM" id="CLU_3198937_0_0_7"/>
<reference evidence="1 2" key="1">
    <citation type="submission" date="2012-10" db="EMBL/GenBank/DDBJ databases">
        <authorList>
            <person name="Genoscope - CEA"/>
        </authorList>
    </citation>
    <scope>NUCLEOTIDE SEQUENCE [LARGE SCALE GENOMIC DNA]</scope>
    <source>
        <strain evidence="2">AM13 / DSM 14728</strain>
    </source>
</reference>
<dbReference type="KEGG" id="dhy:DESAM_21010"/>
<dbReference type="PATRIC" id="fig|1121451.3.peg.1267"/>
<dbReference type="EMBL" id="FO203522">
    <property type="protein sequence ID" value="CCO23291.1"/>
    <property type="molecule type" value="Genomic_DNA"/>
</dbReference>